<dbReference type="Proteomes" id="UP000199569">
    <property type="component" value="Unassembled WGS sequence"/>
</dbReference>
<feature type="compositionally biased region" description="Polar residues" evidence="1">
    <location>
        <begin position="1"/>
        <end position="17"/>
    </location>
</feature>
<gene>
    <name evidence="2" type="ORF">SAMN02927923_03449</name>
</gene>
<organism evidence="2 3">
    <name type="scientific">Microvirga guangxiensis</name>
    <dbReference type="NCBI Taxonomy" id="549386"/>
    <lineage>
        <taxon>Bacteria</taxon>
        <taxon>Pseudomonadati</taxon>
        <taxon>Pseudomonadota</taxon>
        <taxon>Alphaproteobacteria</taxon>
        <taxon>Hyphomicrobiales</taxon>
        <taxon>Methylobacteriaceae</taxon>
        <taxon>Microvirga</taxon>
    </lineage>
</organism>
<feature type="compositionally biased region" description="Basic and acidic residues" evidence="1">
    <location>
        <begin position="19"/>
        <end position="35"/>
    </location>
</feature>
<feature type="region of interest" description="Disordered" evidence="1">
    <location>
        <begin position="1"/>
        <end position="54"/>
    </location>
</feature>
<evidence type="ECO:0000256" key="1">
    <source>
        <dbReference type="SAM" id="MobiDB-lite"/>
    </source>
</evidence>
<evidence type="ECO:0000313" key="2">
    <source>
        <dbReference type="EMBL" id="SCZ01489.1"/>
    </source>
</evidence>
<accession>A0A1G5KNG1</accession>
<dbReference type="EMBL" id="FMVJ01000010">
    <property type="protein sequence ID" value="SCZ01489.1"/>
    <property type="molecule type" value="Genomic_DNA"/>
</dbReference>
<dbReference type="AlphaFoldDB" id="A0A1G5KNG1"/>
<proteinExistence type="predicted"/>
<sequence>MIGLNQPTLQSRNETYPTTERDQRERTRRQDETPKEQQQGTHLENHTKHQWVTA</sequence>
<evidence type="ECO:0000313" key="3">
    <source>
        <dbReference type="Proteomes" id="UP000199569"/>
    </source>
</evidence>
<protein>
    <submittedName>
        <fullName evidence="2">Uncharacterized protein</fullName>
    </submittedName>
</protein>
<name>A0A1G5KNG1_9HYPH</name>
<keyword evidence="3" id="KW-1185">Reference proteome</keyword>
<reference evidence="2 3" key="1">
    <citation type="submission" date="2016-10" db="EMBL/GenBank/DDBJ databases">
        <authorList>
            <person name="de Groot N.N."/>
        </authorList>
    </citation>
    <scope>NUCLEOTIDE SEQUENCE [LARGE SCALE GENOMIC DNA]</scope>
    <source>
        <strain evidence="2 3">CGMCC 1.7666</strain>
    </source>
</reference>